<comment type="caution">
    <text evidence="1">The sequence shown here is derived from an EMBL/GenBank/DDBJ whole genome shotgun (WGS) entry which is preliminary data.</text>
</comment>
<evidence type="ECO:0008006" key="3">
    <source>
        <dbReference type="Google" id="ProtNLM"/>
    </source>
</evidence>
<dbReference type="EMBL" id="LRGC01000001">
    <property type="protein sequence ID" value="KWR57549.1"/>
    <property type="molecule type" value="Genomic_DNA"/>
</dbReference>
<keyword evidence="2" id="KW-1185">Reference proteome</keyword>
<dbReference type="SUPFAM" id="SSF48371">
    <property type="entry name" value="ARM repeat"/>
    <property type="match status" value="1"/>
</dbReference>
<protein>
    <recommendedName>
        <fullName evidence="3">HEAT repeat domain-containing protein</fullName>
    </recommendedName>
</protein>
<dbReference type="PATRIC" id="fig|46506.5.peg.91"/>
<accession>A0A125MGL2</accession>
<gene>
    <name evidence="1" type="ORF">AA415_00083</name>
</gene>
<dbReference type="RefSeq" id="WP_060384945.1">
    <property type="nucleotide sequence ID" value="NZ_LRGC01000001.1"/>
</dbReference>
<evidence type="ECO:0000313" key="1">
    <source>
        <dbReference type="EMBL" id="KWR57549.1"/>
    </source>
</evidence>
<reference evidence="1 2" key="1">
    <citation type="journal article" date="2016" name="BMC Genomics">
        <title>Type VI secretion systems of human gut Bacteroidales segregate into three genetic architectures, two of which are contained on mobile genetic elements.</title>
        <authorList>
            <person name="Coyne M.J."/>
            <person name="Roelofs K.G."/>
            <person name="Comstock L.E."/>
        </authorList>
    </citation>
    <scope>NUCLEOTIDE SEQUENCE [LARGE SCALE GENOMIC DNA]</scope>
    <source>
        <strain evidence="1 2">CL09T03C01</strain>
    </source>
</reference>
<sequence>MSKSEEFRKALDVPIRNLSVDVLVREICHQPECFEAMYRLMSDEKQSVAWRATWVCEKLSEIHPAWFIPLYDDLVYRLSDCKHQGSKRLLLSILYNLPVTVPVSVELLNYSLDHMLSLQESIGVQSLSIRMAYRLCKHELELLSELKLILEHANTEFYSTGVKTAIRNILKKIKK</sequence>
<dbReference type="STRING" id="46506.AA415_00083"/>
<dbReference type="AlphaFoldDB" id="A0A125MGL2"/>
<dbReference type="Proteomes" id="UP000056419">
    <property type="component" value="Unassembled WGS sequence"/>
</dbReference>
<name>A0A125MGL2_BACSE</name>
<dbReference type="InterPro" id="IPR016024">
    <property type="entry name" value="ARM-type_fold"/>
</dbReference>
<evidence type="ECO:0000313" key="2">
    <source>
        <dbReference type="Proteomes" id="UP000056419"/>
    </source>
</evidence>
<organism evidence="1 2">
    <name type="scientific">Bacteroides stercoris</name>
    <dbReference type="NCBI Taxonomy" id="46506"/>
    <lineage>
        <taxon>Bacteria</taxon>
        <taxon>Pseudomonadati</taxon>
        <taxon>Bacteroidota</taxon>
        <taxon>Bacteroidia</taxon>
        <taxon>Bacteroidales</taxon>
        <taxon>Bacteroidaceae</taxon>
        <taxon>Bacteroides</taxon>
    </lineage>
</organism>
<proteinExistence type="predicted"/>